<dbReference type="Pfam" id="PF07085">
    <property type="entry name" value="DRTGG"/>
    <property type="match status" value="1"/>
</dbReference>
<evidence type="ECO:0000256" key="1">
    <source>
        <dbReference type="ARBA" id="ARBA00004496"/>
    </source>
</evidence>
<dbReference type="NCBIfam" id="NF004167">
    <property type="entry name" value="PRK05632.1"/>
    <property type="match status" value="1"/>
</dbReference>
<dbReference type="STRING" id="558155.SAMN04487911_12131"/>
<evidence type="ECO:0000259" key="13">
    <source>
        <dbReference type="Pfam" id="PF01515"/>
    </source>
</evidence>
<dbReference type="InterPro" id="IPR002505">
    <property type="entry name" value="PTA_PTB"/>
</dbReference>
<comment type="pathway">
    <text evidence="2 12">Metabolic intermediate biosynthesis; acetyl-CoA biosynthesis; acetyl-CoA from acetate: step 2/2.</text>
</comment>
<evidence type="ECO:0000256" key="5">
    <source>
        <dbReference type="ARBA" id="ARBA00011643"/>
    </source>
</evidence>
<comment type="catalytic activity">
    <reaction evidence="12">
        <text>acetyl-CoA + phosphate = acetyl phosphate + CoA</text>
        <dbReference type="Rhea" id="RHEA:19521"/>
        <dbReference type="ChEBI" id="CHEBI:22191"/>
        <dbReference type="ChEBI" id="CHEBI:43474"/>
        <dbReference type="ChEBI" id="CHEBI:57287"/>
        <dbReference type="ChEBI" id="CHEBI:57288"/>
        <dbReference type="EC" id="2.3.1.8"/>
    </reaction>
</comment>
<keyword evidence="10 12" id="KW-0012">Acyltransferase</keyword>
<dbReference type="InterPro" id="IPR004614">
    <property type="entry name" value="P_AcTrfase"/>
</dbReference>
<evidence type="ECO:0000256" key="8">
    <source>
        <dbReference type="ARBA" id="ARBA00022490"/>
    </source>
</evidence>
<dbReference type="Gene3D" id="3.40.1390.20">
    <property type="entry name" value="HprK N-terminal domain-like"/>
    <property type="match status" value="1"/>
</dbReference>
<keyword evidence="16" id="KW-1185">Reference proteome</keyword>
<dbReference type="SUPFAM" id="SSF52540">
    <property type="entry name" value="P-loop containing nucleoside triphosphate hydrolases"/>
    <property type="match status" value="1"/>
</dbReference>
<dbReference type="OrthoDB" id="9805787at2"/>
<comment type="subunit">
    <text evidence="5">Homohexamer.</text>
</comment>
<dbReference type="SUPFAM" id="SSF75138">
    <property type="entry name" value="HprK N-terminal domain-like"/>
    <property type="match status" value="1"/>
</dbReference>
<dbReference type="Gene3D" id="3.40.50.10750">
    <property type="entry name" value="Isocitrate/Isopropylmalate dehydrogenase-like"/>
    <property type="match status" value="1"/>
</dbReference>
<keyword evidence="8 12" id="KW-0963">Cytoplasm</keyword>
<dbReference type="CDD" id="cd03109">
    <property type="entry name" value="DTBS"/>
    <property type="match status" value="1"/>
</dbReference>
<dbReference type="EMBL" id="FQYX01000021">
    <property type="protein sequence ID" value="SHJ43851.1"/>
    <property type="molecule type" value="Genomic_DNA"/>
</dbReference>
<dbReference type="InterPro" id="IPR016475">
    <property type="entry name" value="P-Actrans_bac"/>
</dbReference>
<dbReference type="GO" id="GO:0006085">
    <property type="term" value="P:acetyl-CoA biosynthetic process"/>
    <property type="evidence" value="ECO:0007669"/>
    <property type="project" value="UniProtKB-UniPathway"/>
</dbReference>
<dbReference type="InterPro" id="IPR010766">
    <property type="entry name" value="DRTGG"/>
</dbReference>
<sequence>MSKAIYIATTGPNTGKSIVSLGLMHMLLGKTAKVGYFRPIIDDFSPGGMDNHINTMLHHFDLDLKFKEAYAYTRSEIIAMKNKNRDEEIISTIIAKYKAVEDRYDFVLVEGTSFSGEGSIIEWDINVLIAKNLGIPAIIISSGVGKTMDDFVGTMHMAYDSFKEKGVEVLSVIANKVQPENLSWVIRELQGHLPNQVLINAIPMNPALANPSIKEIVKELNGKVLFGKSFVNNQAGAFSVGAMQLRNYIIHLKENSLVITPGDRADIILGALQANISANYPNISGIVLTGGLMPEEPIIKLIEGLSEVVPVISVPGGTFAVTNSIGNIKPMIYAENTHKITASIHDFEKYVPVEVLAERLITFQANGITPRMFQYNLLRRAQANKKHIVLPEGSDDRILKAAYKLVESNAVRLSLLGDKKQIEESLSRLEFSLDLSGITIIDPKKSPDFEDYVQTLYSLRKHKNVNLAMARDLMEDVSYFGTMMVYKGHADGMVSGAVNTTQHTIRPALQFVKTKPGVSVVSSIFFMCLDDRVTIFGDCAINPNPTAEQLAEIAISSAESSLAFGIEPRIAMLSYSSGASGQGADVDKVRTATEIVKKLRPDLKVEGPIQYDAAVDEKIGQSKMPNSEVAGKASVFIFPDLNTGNNTYKAVQRETGAMAIGPMLQGLNKPVNDLSRGCTVNDVINTVIITAIQAQGI</sequence>
<dbReference type="SUPFAM" id="SSF53659">
    <property type="entry name" value="Isocitrate/Isopropylmalate dehydrogenase-like"/>
    <property type="match status" value="1"/>
</dbReference>
<dbReference type="NCBIfam" id="TIGR00651">
    <property type="entry name" value="pta"/>
    <property type="match status" value="1"/>
</dbReference>
<evidence type="ECO:0000256" key="12">
    <source>
        <dbReference type="PIRNR" id="PIRNR006107"/>
    </source>
</evidence>
<organism evidence="15 16">
    <name type="scientific">Arenibacter nanhaiticus</name>
    <dbReference type="NCBI Taxonomy" id="558155"/>
    <lineage>
        <taxon>Bacteria</taxon>
        <taxon>Pseudomonadati</taxon>
        <taxon>Bacteroidota</taxon>
        <taxon>Flavobacteriia</taxon>
        <taxon>Flavobacteriales</taxon>
        <taxon>Flavobacteriaceae</taxon>
        <taxon>Arenibacter</taxon>
    </lineage>
</organism>
<keyword evidence="9 12" id="KW-0808">Transferase</keyword>
<dbReference type="UniPathway" id="UPA00340">
    <property type="reaction ID" value="UER00459"/>
</dbReference>
<evidence type="ECO:0000256" key="7">
    <source>
        <dbReference type="ARBA" id="ARBA00021528"/>
    </source>
</evidence>
<dbReference type="Proteomes" id="UP000184231">
    <property type="component" value="Unassembled WGS sequence"/>
</dbReference>
<dbReference type="NCBIfam" id="NF007233">
    <property type="entry name" value="PRK09653.1"/>
    <property type="match status" value="1"/>
</dbReference>
<comment type="similarity">
    <text evidence="3 12">In the C-terminal section; belongs to the phosphate acetyltransferase and butyryltransferase family.</text>
</comment>
<name>A0A1M6JAZ2_9FLAO</name>
<evidence type="ECO:0000256" key="11">
    <source>
        <dbReference type="ARBA" id="ARBA00031108"/>
    </source>
</evidence>
<comment type="subcellular location">
    <subcellularLocation>
        <location evidence="1 12">Cytoplasm</location>
    </subcellularLocation>
</comment>
<comment type="domain">
    <text evidence="12">The N-terminal region seems to be important for proper quaternary structure. The C-terminal region contains the substrate-binding site.</text>
</comment>
<dbReference type="InterPro" id="IPR050500">
    <property type="entry name" value="Phos_Acetyltrans/Butyryltrans"/>
</dbReference>
<dbReference type="Gene3D" id="3.40.50.10950">
    <property type="match status" value="1"/>
</dbReference>
<dbReference type="InterPro" id="IPR027417">
    <property type="entry name" value="P-loop_NTPase"/>
</dbReference>
<dbReference type="GO" id="GO:0008959">
    <property type="term" value="F:phosphate acetyltransferase activity"/>
    <property type="evidence" value="ECO:0007669"/>
    <property type="project" value="UniProtKB-EC"/>
</dbReference>
<dbReference type="InterPro" id="IPR042112">
    <property type="entry name" value="P_AcTrfase_dom2"/>
</dbReference>
<evidence type="ECO:0000256" key="3">
    <source>
        <dbReference type="ARBA" id="ARBA00008756"/>
    </source>
</evidence>
<evidence type="ECO:0000256" key="2">
    <source>
        <dbReference type="ARBA" id="ARBA00004989"/>
    </source>
</evidence>
<dbReference type="PANTHER" id="PTHR43356">
    <property type="entry name" value="PHOSPHATE ACETYLTRANSFERASE"/>
    <property type="match status" value="1"/>
</dbReference>
<accession>A0A1M6JAZ2</accession>
<dbReference type="PIRSF" id="PIRSF006107">
    <property type="entry name" value="PhpActrans_proteobac"/>
    <property type="match status" value="1"/>
</dbReference>
<dbReference type="Pfam" id="PF13500">
    <property type="entry name" value="AAA_26"/>
    <property type="match status" value="1"/>
</dbReference>
<feature type="domain" description="DRTGG" evidence="14">
    <location>
        <begin position="215"/>
        <end position="325"/>
    </location>
</feature>
<reference evidence="15 16" key="1">
    <citation type="submission" date="2016-11" db="EMBL/GenBank/DDBJ databases">
        <authorList>
            <person name="Jaros S."/>
            <person name="Januszkiewicz K."/>
            <person name="Wedrychowicz H."/>
        </authorList>
    </citation>
    <scope>NUCLEOTIDE SEQUENCE [LARGE SCALE GENOMIC DNA]</scope>
    <source>
        <strain evidence="15 16">CGMCC 1.8863</strain>
    </source>
</reference>
<dbReference type="InterPro" id="IPR028979">
    <property type="entry name" value="Ser_kin/Pase_Hpr-like_N_sf"/>
</dbReference>
<comment type="similarity">
    <text evidence="4 12">In the N-terminal section; belongs to the CobB/CobQ family.</text>
</comment>
<dbReference type="Gene3D" id="3.40.50.300">
    <property type="entry name" value="P-loop containing nucleotide triphosphate hydrolases"/>
    <property type="match status" value="1"/>
</dbReference>
<dbReference type="EC" id="2.3.1.8" evidence="6 12"/>
<dbReference type="GO" id="GO:0005737">
    <property type="term" value="C:cytoplasm"/>
    <property type="evidence" value="ECO:0007669"/>
    <property type="project" value="UniProtKB-SubCell"/>
</dbReference>
<evidence type="ECO:0000256" key="10">
    <source>
        <dbReference type="ARBA" id="ARBA00023315"/>
    </source>
</evidence>
<evidence type="ECO:0000259" key="14">
    <source>
        <dbReference type="Pfam" id="PF07085"/>
    </source>
</evidence>
<dbReference type="FunFam" id="3.40.50.10750:FF:000001">
    <property type="entry name" value="Phosphate acetyltransferase"/>
    <property type="match status" value="1"/>
</dbReference>
<evidence type="ECO:0000313" key="15">
    <source>
        <dbReference type="EMBL" id="SHJ43851.1"/>
    </source>
</evidence>
<dbReference type="Pfam" id="PF01515">
    <property type="entry name" value="PTA_PTB"/>
    <property type="match status" value="1"/>
</dbReference>
<evidence type="ECO:0000256" key="9">
    <source>
        <dbReference type="ARBA" id="ARBA00022679"/>
    </source>
</evidence>
<evidence type="ECO:0000256" key="6">
    <source>
        <dbReference type="ARBA" id="ARBA00012707"/>
    </source>
</evidence>
<feature type="domain" description="Phosphate acetyl/butaryl transferase" evidence="13">
    <location>
        <begin position="372"/>
        <end position="691"/>
    </location>
</feature>
<evidence type="ECO:0000256" key="4">
    <source>
        <dbReference type="ARBA" id="ARBA00009786"/>
    </source>
</evidence>
<comment type="function">
    <text evidence="12">Involved in acetate metabolism.</text>
</comment>
<dbReference type="InterPro" id="IPR042113">
    <property type="entry name" value="P_AcTrfase_dom1"/>
</dbReference>
<dbReference type="PANTHER" id="PTHR43356:SF3">
    <property type="entry name" value="PHOSPHATE ACETYLTRANSFERASE"/>
    <property type="match status" value="1"/>
</dbReference>
<dbReference type="AlphaFoldDB" id="A0A1M6JAZ2"/>
<dbReference type="RefSeq" id="WP_072765088.1">
    <property type="nucleotide sequence ID" value="NZ_FQYX01000021.1"/>
</dbReference>
<proteinExistence type="inferred from homology"/>
<gene>
    <name evidence="15" type="ORF">SAMN04487911_12131</name>
</gene>
<protein>
    <recommendedName>
        <fullName evidence="7 12">Phosphate acetyltransferase</fullName>
        <ecNumber evidence="6 12">2.3.1.8</ecNumber>
    </recommendedName>
    <alternativeName>
        <fullName evidence="11 12">Phosphotransacetylase</fullName>
    </alternativeName>
</protein>
<evidence type="ECO:0000313" key="16">
    <source>
        <dbReference type="Proteomes" id="UP000184231"/>
    </source>
</evidence>